<dbReference type="InterPro" id="IPR042115">
    <property type="entry name" value="PriA_3primeBD_sf"/>
</dbReference>
<dbReference type="Pfam" id="PF18319">
    <property type="entry name" value="Zn_ribbon_PriA"/>
    <property type="match status" value="1"/>
</dbReference>
<dbReference type="InterPro" id="IPR040498">
    <property type="entry name" value="PriA_CRR"/>
</dbReference>
<evidence type="ECO:0000256" key="5">
    <source>
        <dbReference type="ARBA" id="ARBA00022801"/>
    </source>
</evidence>
<proteinExistence type="inferred from homology"/>
<protein>
    <recommendedName>
        <fullName evidence="11">Replication restart protein PriA</fullName>
    </recommendedName>
    <alternativeName>
        <fullName evidence="11">ATP-dependent DNA helicase PriA</fullName>
        <ecNumber evidence="11">5.6.2.4</ecNumber>
    </alternativeName>
    <alternativeName>
        <fullName evidence="11">DNA 3'-5' helicase PriA</fullName>
    </alternativeName>
</protein>
<dbReference type="Proteomes" id="UP001597294">
    <property type="component" value="Unassembled WGS sequence"/>
</dbReference>
<keyword evidence="10 11" id="KW-0413">Isomerase</keyword>
<keyword evidence="3 11" id="KW-0479">Metal-binding</keyword>
<dbReference type="PROSITE" id="PS51192">
    <property type="entry name" value="HELICASE_ATP_BIND_1"/>
    <property type="match status" value="1"/>
</dbReference>
<reference evidence="14" key="1">
    <citation type="journal article" date="2019" name="Int. J. Syst. Evol. Microbiol.">
        <title>The Global Catalogue of Microorganisms (GCM) 10K type strain sequencing project: providing services to taxonomists for standard genome sequencing and annotation.</title>
        <authorList>
            <consortium name="The Broad Institute Genomics Platform"/>
            <consortium name="The Broad Institute Genome Sequencing Center for Infectious Disease"/>
            <person name="Wu L."/>
            <person name="Ma J."/>
        </authorList>
    </citation>
    <scope>NUCLEOTIDE SEQUENCE [LARGE SCALE GENOMIC DNA]</scope>
    <source>
        <strain evidence="14">CGMCC 4.7192</strain>
    </source>
</reference>
<dbReference type="Pfam" id="PF18074">
    <property type="entry name" value="PriA_C"/>
    <property type="match status" value="1"/>
</dbReference>
<evidence type="ECO:0000256" key="2">
    <source>
        <dbReference type="ARBA" id="ARBA00022705"/>
    </source>
</evidence>
<feature type="domain" description="Helicase ATP-binding" evidence="12">
    <location>
        <begin position="228"/>
        <end position="394"/>
    </location>
</feature>
<evidence type="ECO:0000256" key="1">
    <source>
        <dbReference type="ARBA" id="ARBA00022515"/>
    </source>
</evidence>
<dbReference type="SUPFAM" id="SSF52540">
    <property type="entry name" value="P-loop containing nucleoside triphosphate hydrolases"/>
    <property type="match status" value="2"/>
</dbReference>
<gene>
    <name evidence="11" type="primary">priA</name>
    <name evidence="13" type="ORF">ACFSKO_14050</name>
</gene>
<keyword evidence="1 11" id="KW-0639">Primosome</keyword>
<feature type="binding site" evidence="11">
    <location>
        <position position="502"/>
    </location>
    <ligand>
        <name>Zn(2+)</name>
        <dbReference type="ChEBI" id="CHEBI:29105"/>
        <label>1</label>
    </ligand>
</feature>
<feature type="binding site" evidence="11">
    <location>
        <position position="489"/>
    </location>
    <ligand>
        <name>Zn(2+)</name>
        <dbReference type="ChEBI" id="CHEBI:29105"/>
        <label>2</label>
    </ligand>
</feature>
<dbReference type="SMART" id="SM00487">
    <property type="entry name" value="DEXDc"/>
    <property type="match status" value="1"/>
</dbReference>
<dbReference type="Pfam" id="PF17764">
    <property type="entry name" value="PriA_3primeBD"/>
    <property type="match status" value="1"/>
</dbReference>
<comment type="similarity">
    <text evidence="11">Belongs to the helicase family. PriA subfamily.</text>
</comment>
<comment type="subunit">
    <text evidence="11">Component of the replication restart primosome.</text>
</comment>
<dbReference type="Gene3D" id="3.40.1440.60">
    <property type="entry name" value="PriA, 3(prime) DNA-binding domain"/>
    <property type="match status" value="1"/>
</dbReference>
<feature type="binding site" evidence="11">
    <location>
        <position position="471"/>
    </location>
    <ligand>
        <name>Zn(2+)</name>
        <dbReference type="ChEBI" id="CHEBI:29105"/>
        <label>2</label>
    </ligand>
</feature>
<accession>A0ABW5BM80</accession>
<dbReference type="EMBL" id="JBHUII010000007">
    <property type="protein sequence ID" value="MFD2206749.1"/>
    <property type="molecule type" value="Genomic_DNA"/>
</dbReference>
<dbReference type="Pfam" id="PF00270">
    <property type="entry name" value="DEAD"/>
    <property type="match status" value="1"/>
</dbReference>
<dbReference type="InterPro" id="IPR027417">
    <property type="entry name" value="P-loop_NTPase"/>
</dbReference>
<evidence type="ECO:0000256" key="11">
    <source>
        <dbReference type="HAMAP-Rule" id="MF_00983"/>
    </source>
</evidence>
<sequence length="750" mass="82544">MFESGHDLTLFDQNTKKPLRCRVQVILPIDRPYDYILPYGPDGQQINLEPGQIVQVPVGRRILPGVVWDGAADEDVPLKKLKEIISVSEAIPLKAELRKFVEWVSSYTLSPQGSVLKMALSVPQALETIVGQKLYHLVVGREPQEGFRITAARQRVLDLVSDSGGWVLGDLAKEAAVSSSVIKGLEQAGLIESYFDRPDFSFPAPKSDIKGPELSHGQREAADDLMARVREHVFSTVLLDGVTGSGKTEVYFEAVEAAMKEGRQVLVLLPEIALSSQWLDRFEQRFGVAPAEWHSELSPALRRKTWRAVSEGKASVVVGARSALILPYDNLGLIIVDEEHEGSFKQEDGVYYHARDMAVVRAKCCSCPVVLASATPALETMINVQNGRYDRLILPGRHGGAGMPDVELIDLRFDKPERLNTGPGWLSQALRGAIRKTLDAGEQAMLFLNRRGYAPLTLCRTCGHRMQCPHCTAWLVEHRRFARLQCHHCGFNTALPNACPSCAAEDTLVACGPGVERIVEEAKKLFPDANVALMASDTMTSPAATREMVKSIQNREVNLLVGTQVVAKGYHFPYLTLVGVVDADLGLFGGDLRAAERTFQLLHQVAGRAGRAEHKGRVLLQTSDPNHPVMQTLKAGDRDKFLEQEAETRARGHLPPFGRLAAIIVSGPDESELDNFCASLARAIPQIDGAQILGPAPAPLALLRGKFRRRFLIMSKRSIAPQGIAKEWLSRVKPSSRIRVVVDIDPYSFL</sequence>
<evidence type="ECO:0000313" key="13">
    <source>
        <dbReference type="EMBL" id="MFD2206749.1"/>
    </source>
</evidence>
<organism evidence="13 14">
    <name type="scientific">Kiloniella antarctica</name>
    <dbReference type="NCBI Taxonomy" id="1550907"/>
    <lineage>
        <taxon>Bacteria</taxon>
        <taxon>Pseudomonadati</taxon>
        <taxon>Pseudomonadota</taxon>
        <taxon>Alphaproteobacteria</taxon>
        <taxon>Rhodospirillales</taxon>
        <taxon>Kiloniellaceae</taxon>
        <taxon>Kiloniella</taxon>
    </lineage>
</organism>
<evidence type="ECO:0000313" key="14">
    <source>
        <dbReference type="Proteomes" id="UP001597294"/>
    </source>
</evidence>
<evidence type="ECO:0000259" key="12">
    <source>
        <dbReference type="PROSITE" id="PS51192"/>
    </source>
</evidence>
<evidence type="ECO:0000256" key="10">
    <source>
        <dbReference type="ARBA" id="ARBA00023235"/>
    </source>
</evidence>
<evidence type="ECO:0000256" key="4">
    <source>
        <dbReference type="ARBA" id="ARBA00022741"/>
    </source>
</evidence>
<dbReference type="RefSeq" id="WP_380252690.1">
    <property type="nucleotide sequence ID" value="NZ_JBHUII010000007.1"/>
</dbReference>
<feature type="binding site" evidence="11">
    <location>
        <position position="462"/>
    </location>
    <ligand>
        <name>Zn(2+)</name>
        <dbReference type="ChEBI" id="CHEBI:29105"/>
        <label>1</label>
    </ligand>
</feature>
<keyword evidence="9 11" id="KW-0238">DNA-binding</keyword>
<dbReference type="InterPro" id="IPR005259">
    <property type="entry name" value="PriA"/>
</dbReference>
<dbReference type="Pfam" id="PF00271">
    <property type="entry name" value="Helicase_C"/>
    <property type="match status" value="1"/>
</dbReference>
<evidence type="ECO:0000256" key="3">
    <source>
        <dbReference type="ARBA" id="ARBA00022723"/>
    </source>
</evidence>
<keyword evidence="7 11" id="KW-0862">Zinc</keyword>
<dbReference type="NCBIfam" id="TIGR00595">
    <property type="entry name" value="priA"/>
    <property type="match status" value="1"/>
</dbReference>
<comment type="catalytic activity">
    <reaction evidence="11">
        <text>ATP + H2O = ADP + phosphate + H(+)</text>
        <dbReference type="Rhea" id="RHEA:13065"/>
        <dbReference type="ChEBI" id="CHEBI:15377"/>
        <dbReference type="ChEBI" id="CHEBI:15378"/>
        <dbReference type="ChEBI" id="CHEBI:30616"/>
        <dbReference type="ChEBI" id="CHEBI:43474"/>
        <dbReference type="ChEBI" id="CHEBI:456216"/>
        <dbReference type="EC" id="5.6.2.4"/>
    </reaction>
</comment>
<keyword evidence="4 11" id="KW-0547">Nucleotide-binding</keyword>
<dbReference type="HAMAP" id="MF_00983">
    <property type="entry name" value="PriA"/>
    <property type="match status" value="1"/>
</dbReference>
<evidence type="ECO:0000256" key="9">
    <source>
        <dbReference type="ARBA" id="ARBA00023125"/>
    </source>
</evidence>
<keyword evidence="6 11" id="KW-0347">Helicase</keyword>
<keyword evidence="8 11" id="KW-0067">ATP-binding</keyword>
<dbReference type="InterPro" id="IPR011545">
    <property type="entry name" value="DEAD/DEAH_box_helicase_dom"/>
</dbReference>
<feature type="binding site" evidence="11">
    <location>
        <position position="499"/>
    </location>
    <ligand>
        <name>Zn(2+)</name>
        <dbReference type="ChEBI" id="CHEBI:29105"/>
        <label>1</label>
    </ligand>
</feature>
<dbReference type="InterPro" id="IPR014001">
    <property type="entry name" value="Helicase_ATP-bd"/>
</dbReference>
<comment type="caution">
    <text evidence="13">The sequence shown here is derived from an EMBL/GenBank/DDBJ whole genome shotgun (WGS) entry which is preliminary data.</text>
</comment>
<feature type="binding site" evidence="11">
    <location>
        <position position="468"/>
    </location>
    <ligand>
        <name>Zn(2+)</name>
        <dbReference type="ChEBI" id="CHEBI:29105"/>
        <label>2</label>
    </ligand>
</feature>
<keyword evidence="2 11" id="KW-0235">DNA replication</keyword>
<evidence type="ECO:0000256" key="8">
    <source>
        <dbReference type="ARBA" id="ARBA00022840"/>
    </source>
</evidence>
<dbReference type="InterPro" id="IPR041222">
    <property type="entry name" value="PriA_3primeBD"/>
</dbReference>
<name>A0ABW5BM80_9PROT</name>
<keyword evidence="5 11" id="KW-0378">Hydrolase</keyword>
<dbReference type="EC" id="5.6.2.4" evidence="11"/>
<keyword evidence="14" id="KW-1185">Reference proteome</keyword>
<dbReference type="CDD" id="cd17929">
    <property type="entry name" value="DEXHc_priA"/>
    <property type="match status" value="1"/>
</dbReference>
<evidence type="ECO:0000256" key="7">
    <source>
        <dbReference type="ARBA" id="ARBA00022833"/>
    </source>
</evidence>
<feature type="binding site" evidence="11">
    <location>
        <position position="486"/>
    </location>
    <ligand>
        <name>Zn(2+)</name>
        <dbReference type="ChEBI" id="CHEBI:29105"/>
        <label>2</label>
    </ligand>
</feature>
<comment type="catalytic activity">
    <reaction evidence="11">
        <text>Couples ATP hydrolysis with the unwinding of duplex DNA by translocating in the 3'-5' direction.</text>
        <dbReference type="EC" id="5.6.2.4"/>
    </reaction>
</comment>
<dbReference type="PANTHER" id="PTHR30580">
    <property type="entry name" value="PRIMOSOMAL PROTEIN N"/>
    <property type="match status" value="1"/>
</dbReference>
<dbReference type="SMART" id="SM00490">
    <property type="entry name" value="HELICc"/>
    <property type="match status" value="1"/>
</dbReference>
<comment type="cofactor">
    <cofactor evidence="11">
        <name>Zn(2+)</name>
        <dbReference type="ChEBI" id="CHEBI:29105"/>
    </cofactor>
    <text evidence="11">Binds 2 zinc ions per subunit.</text>
</comment>
<dbReference type="GO" id="GO:0016787">
    <property type="term" value="F:hydrolase activity"/>
    <property type="evidence" value="ECO:0007669"/>
    <property type="project" value="UniProtKB-KW"/>
</dbReference>
<dbReference type="NCBIfam" id="NF004070">
    <property type="entry name" value="PRK05580.2-2"/>
    <property type="match status" value="1"/>
</dbReference>
<dbReference type="InterPro" id="IPR041236">
    <property type="entry name" value="PriA_C"/>
</dbReference>
<dbReference type="Gene3D" id="3.40.50.300">
    <property type="entry name" value="P-loop containing nucleotide triphosphate hydrolases"/>
    <property type="match status" value="2"/>
</dbReference>
<evidence type="ECO:0000256" key="6">
    <source>
        <dbReference type="ARBA" id="ARBA00022806"/>
    </source>
</evidence>
<comment type="function">
    <text evidence="11">Initiates the restart of stalled replication forks, which reloads the replicative helicase on sites other than the origin of replication. Recognizes and binds to abandoned replication forks and remodels them to uncover a helicase loading site. Promotes assembly of the primosome at these replication forks.</text>
</comment>
<dbReference type="InterPro" id="IPR001650">
    <property type="entry name" value="Helicase_C-like"/>
</dbReference>
<dbReference type="PANTHER" id="PTHR30580:SF0">
    <property type="entry name" value="PRIMOSOMAL PROTEIN N"/>
    <property type="match status" value="1"/>
</dbReference>
<feature type="binding site" evidence="11">
    <location>
        <position position="459"/>
    </location>
    <ligand>
        <name>Zn(2+)</name>
        <dbReference type="ChEBI" id="CHEBI:29105"/>
        <label>1</label>
    </ligand>
</feature>